<name>A0A432DSB1_9FLAO</name>
<dbReference type="Proteomes" id="UP000276953">
    <property type="component" value="Unassembled WGS sequence"/>
</dbReference>
<proteinExistence type="predicted"/>
<comment type="caution">
    <text evidence="1">The sequence shown here is derived from an EMBL/GenBank/DDBJ whole genome shotgun (WGS) entry which is preliminary data.</text>
</comment>
<reference evidence="1 2" key="1">
    <citation type="submission" date="2018-12" db="EMBL/GenBank/DDBJ databases">
        <title>Draft Genome Sequence of Chryseobacterium arthrosphaerae strain ED882-96 Isolated from the Blood of a Patient with Liver Cirrhosis in Taiwan.</title>
        <authorList>
            <person name="Lin J.-N."/>
            <person name="Lai C.-H."/>
            <person name="Yang C.-H."/>
            <person name="Huang Y.-H."/>
        </authorList>
    </citation>
    <scope>NUCLEOTIDE SEQUENCE [LARGE SCALE GENOMIC DNA]</scope>
    <source>
        <strain evidence="1 2">ED882-96</strain>
    </source>
</reference>
<protein>
    <recommendedName>
        <fullName evidence="3">TonB-dependent receptor plug domain-containing protein</fullName>
    </recommendedName>
</protein>
<sequence length="155" mass="17116">MLNGIQLSSTEPDRKTFSFDLFPANVIETLVINKTFIPEYTGEWGGGLIQVNTKDIPNKDFFNVQIGLGGNTATMGQEFLIQKGGKWDFLGIDDGYRKLPTNMPAKNAFSILNEGQKTDIGKGFTKNLGYNSIGYPENLSLQLDGGFNTKLLEKI</sequence>
<organism evidence="1 2">
    <name type="scientific">Chryseobacterium arthrosphaerae</name>
    <dbReference type="NCBI Taxonomy" id="651561"/>
    <lineage>
        <taxon>Bacteria</taxon>
        <taxon>Pseudomonadati</taxon>
        <taxon>Bacteroidota</taxon>
        <taxon>Flavobacteriia</taxon>
        <taxon>Flavobacteriales</taxon>
        <taxon>Weeksellaceae</taxon>
        <taxon>Chryseobacterium group</taxon>
        <taxon>Chryseobacterium</taxon>
    </lineage>
</organism>
<dbReference type="AlphaFoldDB" id="A0A432DSB1"/>
<accession>A0A432DSB1</accession>
<dbReference type="SUPFAM" id="SSF56935">
    <property type="entry name" value="Porins"/>
    <property type="match status" value="1"/>
</dbReference>
<evidence type="ECO:0000313" key="1">
    <source>
        <dbReference type="EMBL" id="RTZ45963.1"/>
    </source>
</evidence>
<gene>
    <name evidence="1" type="ORF">EJ377_14905</name>
</gene>
<evidence type="ECO:0008006" key="3">
    <source>
        <dbReference type="Google" id="ProtNLM"/>
    </source>
</evidence>
<dbReference type="EMBL" id="RYFC01000003">
    <property type="protein sequence ID" value="RTZ45963.1"/>
    <property type="molecule type" value="Genomic_DNA"/>
</dbReference>
<evidence type="ECO:0000313" key="2">
    <source>
        <dbReference type="Proteomes" id="UP000276953"/>
    </source>
</evidence>